<organism evidence="1 2">
    <name type="scientific">Lentibacillus juripiscarius</name>
    <dbReference type="NCBI Taxonomy" id="257446"/>
    <lineage>
        <taxon>Bacteria</taxon>
        <taxon>Bacillati</taxon>
        <taxon>Bacillota</taxon>
        <taxon>Bacilli</taxon>
        <taxon>Bacillales</taxon>
        <taxon>Bacillaceae</taxon>
        <taxon>Lentibacillus</taxon>
    </lineage>
</organism>
<name>A0ABW5V6T2_9BACI</name>
<dbReference type="Proteomes" id="UP001597502">
    <property type="component" value="Unassembled WGS sequence"/>
</dbReference>
<reference evidence="2" key="1">
    <citation type="journal article" date="2019" name="Int. J. Syst. Evol. Microbiol.">
        <title>The Global Catalogue of Microorganisms (GCM) 10K type strain sequencing project: providing services to taxonomists for standard genome sequencing and annotation.</title>
        <authorList>
            <consortium name="The Broad Institute Genomics Platform"/>
            <consortium name="The Broad Institute Genome Sequencing Center for Infectious Disease"/>
            <person name="Wu L."/>
            <person name="Ma J."/>
        </authorList>
    </citation>
    <scope>NUCLEOTIDE SEQUENCE [LARGE SCALE GENOMIC DNA]</scope>
    <source>
        <strain evidence="2">TISTR 1535</strain>
    </source>
</reference>
<proteinExistence type="predicted"/>
<evidence type="ECO:0000313" key="2">
    <source>
        <dbReference type="Proteomes" id="UP001597502"/>
    </source>
</evidence>
<gene>
    <name evidence="1" type="ORF">ACFSUO_12410</name>
</gene>
<evidence type="ECO:0000313" key="1">
    <source>
        <dbReference type="EMBL" id="MFD2761753.1"/>
    </source>
</evidence>
<keyword evidence="2" id="KW-1185">Reference proteome</keyword>
<dbReference type="EMBL" id="JBHUNA010000028">
    <property type="protein sequence ID" value="MFD2761753.1"/>
    <property type="molecule type" value="Genomic_DNA"/>
</dbReference>
<protein>
    <submittedName>
        <fullName evidence="1">Uncharacterized protein</fullName>
    </submittedName>
</protein>
<sequence length="104" mass="12002">MKTAQTKQNSKLLRTMYPSAYQFLIEKLKEHNIHSFDVQATAKKTGSAYEVCVRFGEGFGQEMTCRFAEKALREPDDDFAAFCEEIQKTCKETLIADYFKMVKP</sequence>
<dbReference type="RefSeq" id="WP_382394574.1">
    <property type="nucleotide sequence ID" value="NZ_JBHUNA010000028.1"/>
</dbReference>
<comment type="caution">
    <text evidence="1">The sequence shown here is derived from an EMBL/GenBank/DDBJ whole genome shotgun (WGS) entry which is preliminary data.</text>
</comment>
<accession>A0ABW5V6T2</accession>